<sequence>MLVVIVGLLLQLGPGMPASGEVRTEASVVVLADGAQDVPAVPREETPFAVPGAKPLKRPLTPAALFAVVALVLLAFRIARPVPRRHRTGPASITPGAVLLTRICVCRP</sequence>
<keyword evidence="1" id="KW-0812">Transmembrane</keyword>
<proteinExistence type="predicted"/>
<keyword evidence="1" id="KW-0472">Membrane</keyword>
<evidence type="ECO:0000256" key="1">
    <source>
        <dbReference type="SAM" id="Phobius"/>
    </source>
</evidence>
<name>A0ABP6Q8G4_9ACTN</name>
<gene>
    <name evidence="2" type="ORF">GCM10010468_30100</name>
</gene>
<comment type="caution">
    <text evidence="2">The sequence shown here is derived from an EMBL/GenBank/DDBJ whole genome shotgun (WGS) entry which is preliminary data.</text>
</comment>
<dbReference type="RefSeq" id="WP_344828229.1">
    <property type="nucleotide sequence ID" value="NZ_BAAAUV010000006.1"/>
</dbReference>
<organism evidence="2 3">
    <name type="scientific">Actinocorallia longicatena</name>
    <dbReference type="NCBI Taxonomy" id="111803"/>
    <lineage>
        <taxon>Bacteria</taxon>
        <taxon>Bacillati</taxon>
        <taxon>Actinomycetota</taxon>
        <taxon>Actinomycetes</taxon>
        <taxon>Streptosporangiales</taxon>
        <taxon>Thermomonosporaceae</taxon>
        <taxon>Actinocorallia</taxon>
    </lineage>
</organism>
<keyword evidence="1" id="KW-1133">Transmembrane helix</keyword>
<accession>A0ABP6Q8G4</accession>
<evidence type="ECO:0000313" key="2">
    <source>
        <dbReference type="EMBL" id="GAA3211418.1"/>
    </source>
</evidence>
<feature type="transmembrane region" description="Helical" evidence="1">
    <location>
        <begin position="60"/>
        <end position="79"/>
    </location>
</feature>
<dbReference type="Proteomes" id="UP001501237">
    <property type="component" value="Unassembled WGS sequence"/>
</dbReference>
<dbReference type="EMBL" id="BAAAUV010000006">
    <property type="protein sequence ID" value="GAA3211418.1"/>
    <property type="molecule type" value="Genomic_DNA"/>
</dbReference>
<reference evidence="3" key="1">
    <citation type="journal article" date="2019" name="Int. J. Syst. Evol. Microbiol.">
        <title>The Global Catalogue of Microorganisms (GCM) 10K type strain sequencing project: providing services to taxonomists for standard genome sequencing and annotation.</title>
        <authorList>
            <consortium name="The Broad Institute Genomics Platform"/>
            <consortium name="The Broad Institute Genome Sequencing Center for Infectious Disease"/>
            <person name="Wu L."/>
            <person name="Ma J."/>
        </authorList>
    </citation>
    <scope>NUCLEOTIDE SEQUENCE [LARGE SCALE GENOMIC DNA]</scope>
    <source>
        <strain evidence="3">JCM 9377</strain>
    </source>
</reference>
<evidence type="ECO:0008006" key="4">
    <source>
        <dbReference type="Google" id="ProtNLM"/>
    </source>
</evidence>
<protein>
    <recommendedName>
        <fullName evidence="4">MYXO-CTERM domain-containing protein</fullName>
    </recommendedName>
</protein>
<keyword evidence="3" id="KW-1185">Reference proteome</keyword>
<evidence type="ECO:0000313" key="3">
    <source>
        <dbReference type="Proteomes" id="UP001501237"/>
    </source>
</evidence>